<sequence length="134" mass="14920">MPGIVCTSLSITPGQRITMKGDILSGCKSFAINLGKDKDNLLLHLNARFEAHGDIRTIVCNSRNKGQWGKELRESNFPFQEGGTFELSFLHDKKEVTITLPGNHQFKFPNDAGLETIEFICTEGEMNFKSISLS</sequence>
<evidence type="ECO:0000256" key="2">
    <source>
        <dbReference type="RuleBase" id="RU102079"/>
    </source>
</evidence>
<dbReference type="PANTHER" id="PTHR11346">
    <property type="entry name" value="GALECTIN"/>
    <property type="match status" value="1"/>
</dbReference>
<reference evidence="4" key="1">
    <citation type="submission" date="2014-09" db="EMBL/GenBank/DDBJ databases">
        <title>RNA-seq and high-definition mass spectrometry reveal the complex and divergent venoms of two rear-fanged colubrid snakes.</title>
        <authorList>
            <person name="McGivern J.J."/>
            <person name="Wray K.P."/>
            <person name="Margres M.J."/>
            <person name="Couch M.E."/>
            <person name="Mackessy S.P."/>
            <person name="Rokyta D.R."/>
        </authorList>
    </citation>
    <scope>NUCLEOTIDE SEQUENCE</scope>
    <source>
        <tissue evidence="4">Venom gland</tissue>
    </source>
</reference>
<name>A0A098M000_9SAUR</name>
<dbReference type="InterPro" id="IPR001079">
    <property type="entry name" value="Galectin_CRD"/>
</dbReference>
<dbReference type="InterPro" id="IPR044156">
    <property type="entry name" value="Galectin-like"/>
</dbReference>
<feature type="domain" description="Galectin" evidence="3">
    <location>
        <begin position="3"/>
        <end position="134"/>
    </location>
</feature>
<accession>A0A098M000</accession>
<dbReference type="SMART" id="SM00276">
    <property type="entry name" value="GLECT"/>
    <property type="match status" value="1"/>
</dbReference>
<dbReference type="CDD" id="cd00070">
    <property type="entry name" value="GLECT"/>
    <property type="match status" value="1"/>
</dbReference>
<evidence type="ECO:0000313" key="4">
    <source>
        <dbReference type="EMBL" id="JAC95549.1"/>
    </source>
</evidence>
<dbReference type="GO" id="GO:0005615">
    <property type="term" value="C:extracellular space"/>
    <property type="evidence" value="ECO:0007669"/>
    <property type="project" value="TreeGrafter"/>
</dbReference>
<dbReference type="GO" id="GO:0043236">
    <property type="term" value="F:laminin binding"/>
    <property type="evidence" value="ECO:0007669"/>
    <property type="project" value="TreeGrafter"/>
</dbReference>
<protein>
    <recommendedName>
        <fullName evidence="2">Galectin</fullName>
    </recommendedName>
</protein>
<dbReference type="GO" id="GO:0030395">
    <property type="term" value="F:lactose binding"/>
    <property type="evidence" value="ECO:0007669"/>
    <property type="project" value="TreeGrafter"/>
</dbReference>
<keyword evidence="1 2" id="KW-0430">Lectin</keyword>
<dbReference type="SMART" id="SM00908">
    <property type="entry name" value="Gal-bind_lectin"/>
    <property type="match status" value="1"/>
</dbReference>
<dbReference type="PROSITE" id="PS51304">
    <property type="entry name" value="GALECTIN"/>
    <property type="match status" value="1"/>
</dbReference>
<dbReference type="PANTHER" id="PTHR11346:SF97">
    <property type="entry name" value="GALECTIN-1"/>
    <property type="match status" value="1"/>
</dbReference>
<dbReference type="EMBL" id="GBSI01000947">
    <property type="protein sequence ID" value="JAC95549.1"/>
    <property type="molecule type" value="Transcribed_RNA"/>
</dbReference>
<dbReference type="Pfam" id="PF00337">
    <property type="entry name" value="Gal-bind_lectin"/>
    <property type="match status" value="1"/>
</dbReference>
<evidence type="ECO:0000259" key="3">
    <source>
        <dbReference type="PROSITE" id="PS51304"/>
    </source>
</evidence>
<dbReference type="FunFam" id="2.60.120.200:FF:000021">
    <property type="entry name" value="Galectin"/>
    <property type="match status" value="1"/>
</dbReference>
<organism evidence="4">
    <name type="scientific">Hypsiglena sp. JMG-2014</name>
    <dbReference type="NCBI Taxonomy" id="1550645"/>
    <lineage>
        <taxon>Eukaryota</taxon>
        <taxon>Metazoa</taxon>
        <taxon>Chordata</taxon>
        <taxon>Craniata</taxon>
        <taxon>Vertebrata</taxon>
        <taxon>Euteleostomi</taxon>
        <taxon>Lepidosauria</taxon>
        <taxon>Squamata</taxon>
        <taxon>Bifurcata</taxon>
        <taxon>Unidentata</taxon>
        <taxon>Episquamata</taxon>
        <taxon>Toxicofera</taxon>
        <taxon>Serpentes</taxon>
        <taxon>Colubroidea</taxon>
        <taxon>Dipsadidae</taxon>
        <taxon>Hypsiglena</taxon>
    </lineage>
</organism>
<dbReference type="AlphaFoldDB" id="A0A098M000"/>
<dbReference type="InterPro" id="IPR013320">
    <property type="entry name" value="ConA-like_dom_sf"/>
</dbReference>
<dbReference type="SUPFAM" id="SSF49899">
    <property type="entry name" value="Concanavalin A-like lectins/glucanases"/>
    <property type="match status" value="1"/>
</dbReference>
<dbReference type="Gene3D" id="2.60.120.200">
    <property type="match status" value="1"/>
</dbReference>
<proteinExistence type="predicted"/>
<evidence type="ECO:0000256" key="1">
    <source>
        <dbReference type="ARBA" id="ARBA00022734"/>
    </source>
</evidence>